<evidence type="ECO:0000313" key="4">
    <source>
        <dbReference type="Proteomes" id="UP000887116"/>
    </source>
</evidence>
<dbReference type="EMBL" id="BMAO01039202">
    <property type="protein sequence ID" value="GFR29728.1"/>
    <property type="molecule type" value="Genomic_DNA"/>
</dbReference>
<dbReference type="AlphaFoldDB" id="A0A8X6GQX2"/>
<name>A0A8X6GQX2_TRICU</name>
<proteinExistence type="predicted"/>
<comment type="caution">
    <text evidence="2">The sequence shown here is derived from an EMBL/GenBank/DDBJ whole genome shotgun (WGS) entry which is preliminary data.</text>
</comment>
<dbReference type="OrthoDB" id="6436566at2759"/>
<accession>A0A8X6GQX2</accession>
<evidence type="ECO:0000256" key="1">
    <source>
        <dbReference type="SAM" id="MobiDB-lite"/>
    </source>
</evidence>
<evidence type="ECO:0000313" key="3">
    <source>
        <dbReference type="EMBL" id="GFR29728.1"/>
    </source>
</evidence>
<organism evidence="2 4">
    <name type="scientific">Trichonephila clavata</name>
    <name type="common">Joro spider</name>
    <name type="synonym">Nephila clavata</name>
    <dbReference type="NCBI Taxonomy" id="2740835"/>
    <lineage>
        <taxon>Eukaryota</taxon>
        <taxon>Metazoa</taxon>
        <taxon>Ecdysozoa</taxon>
        <taxon>Arthropoda</taxon>
        <taxon>Chelicerata</taxon>
        <taxon>Arachnida</taxon>
        <taxon>Araneae</taxon>
        <taxon>Araneomorphae</taxon>
        <taxon>Entelegynae</taxon>
        <taxon>Araneoidea</taxon>
        <taxon>Nephilidae</taxon>
        <taxon>Trichonephila</taxon>
    </lineage>
</organism>
<dbReference type="Proteomes" id="UP000887116">
    <property type="component" value="Unassembled WGS sequence"/>
</dbReference>
<gene>
    <name evidence="2" type="primary">AVEN_133963_1</name>
    <name evidence="3" type="ORF">TNCT_377981</name>
    <name evidence="2" type="ORF">TNCT_392121</name>
</gene>
<reference evidence="2" key="1">
    <citation type="submission" date="2020-07" db="EMBL/GenBank/DDBJ databases">
        <title>Multicomponent nature underlies the extraordinary mechanical properties of spider dragline silk.</title>
        <authorList>
            <person name="Kono N."/>
            <person name="Nakamura H."/>
            <person name="Mori M."/>
            <person name="Yoshida Y."/>
            <person name="Ohtoshi R."/>
            <person name="Malay A.D."/>
            <person name="Moran D.A.P."/>
            <person name="Tomita M."/>
            <person name="Numata K."/>
            <person name="Arakawa K."/>
        </authorList>
    </citation>
    <scope>NUCLEOTIDE SEQUENCE</scope>
</reference>
<feature type="region of interest" description="Disordered" evidence="1">
    <location>
        <begin position="28"/>
        <end position="51"/>
    </location>
</feature>
<feature type="compositionally biased region" description="Polar residues" evidence="1">
    <location>
        <begin position="30"/>
        <end position="41"/>
    </location>
</feature>
<keyword evidence="4" id="KW-1185">Reference proteome</keyword>
<dbReference type="EMBL" id="BMAO01016217">
    <property type="protein sequence ID" value="GFR07040.1"/>
    <property type="molecule type" value="Genomic_DNA"/>
</dbReference>
<protein>
    <submittedName>
        <fullName evidence="2">Uncharacterized protein</fullName>
    </submittedName>
</protein>
<sequence>MPFKSFEFESIDDQLRTDGMYGQYARSTYPRRSSLSDTPLTSKAVDSPAMRRYNRDMASELHIRLSPPSTHSLPLLAN</sequence>
<evidence type="ECO:0000313" key="2">
    <source>
        <dbReference type="EMBL" id="GFR07040.1"/>
    </source>
</evidence>